<organism evidence="3 4">
    <name type="scientific">Obba rivulosa</name>
    <dbReference type="NCBI Taxonomy" id="1052685"/>
    <lineage>
        <taxon>Eukaryota</taxon>
        <taxon>Fungi</taxon>
        <taxon>Dikarya</taxon>
        <taxon>Basidiomycota</taxon>
        <taxon>Agaricomycotina</taxon>
        <taxon>Agaricomycetes</taxon>
        <taxon>Polyporales</taxon>
        <taxon>Gelatoporiaceae</taxon>
        <taxon>Obba</taxon>
    </lineage>
</organism>
<dbReference type="PANTHER" id="PTHR47990">
    <property type="entry name" value="2-OXOGLUTARATE (2OG) AND FE(II)-DEPENDENT OXYGENASE SUPERFAMILY PROTEIN-RELATED"/>
    <property type="match status" value="1"/>
</dbReference>
<evidence type="ECO:0000313" key="3">
    <source>
        <dbReference type="EMBL" id="OCH93690.1"/>
    </source>
</evidence>
<dbReference type="SUPFAM" id="SSF51197">
    <property type="entry name" value="Clavaminate synthase-like"/>
    <property type="match status" value="1"/>
</dbReference>
<dbReference type="GO" id="GO:0016491">
    <property type="term" value="F:oxidoreductase activity"/>
    <property type="evidence" value="ECO:0007669"/>
    <property type="project" value="UniProtKB-KW"/>
</dbReference>
<dbReference type="GO" id="GO:0046872">
    <property type="term" value="F:metal ion binding"/>
    <property type="evidence" value="ECO:0007669"/>
    <property type="project" value="UniProtKB-KW"/>
</dbReference>
<dbReference type="Proteomes" id="UP000250043">
    <property type="component" value="Unassembled WGS sequence"/>
</dbReference>
<reference evidence="3 4" key="1">
    <citation type="submission" date="2016-07" db="EMBL/GenBank/DDBJ databases">
        <title>Draft genome of the white-rot fungus Obba rivulosa 3A-2.</title>
        <authorList>
            <consortium name="DOE Joint Genome Institute"/>
            <person name="Miettinen O."/>
            <person name="Riley R."/>
            <person name="Acob R."/>
            <person name="Barry K."/>
            <person name="Cullen D."/>
            <person name="De Vries R."/>
            <person name="Hainaut M."/>
            <person name="Hatakka A."/>
            <person name="Henrissat B."/>
            <person name="Hilden K."/>
            <person name="Kuo R."/>
            <person name="Labutti K."/>
            <person name="Lipzen A."/>
            <person name="Makela M.R."/>
            <person name="Sandor L."/>
            <person name="Spatafora J.W."/>
            <person name="Grigoriev I.V."/>
            <person name="Hibbett D.S."/>
        </authorList>
    </citation>
    <scope>NUCLEOTIDE SEQUENCE [LARGE SCALE GENOMIC DNA]</scope>
    <source>
        <strain evidence="3 4">3A-2</strain>
    </source>
</reference>
<name>A0A8E2DQ39_9APHY</name>
<evidence type="ECO:0000313" key="4">
    <source>
        <dbReference type="Proteomes" id="UP000250043"/>
    </source>
</evidence>
<dbReference type="InterPro" id="IPR005123">
    <property type="entry name" value="Oxoglu/Fe-dep_dioxygenase_dom"/>
</dbReference>
<feature type="domain" description="Fe2OG dioxygenase" evidence="2">
    <location>
        <begin position="185"/>
        <end position="285"/>
    </location>
</feature>
<accession>A0A8E2DQ39</accession>
<protein>
    <submittedName>
        <fullName evidence="3">Clavaminate synthase-like protein</fullName>
    </submittedName>
</protein>
<comment type="similarity">
    <text evidence="1">Belongs to the iron/ascorbate-dependent oxidoreductase family.</text>
</comment>
<dbReference type="InterPro" id="IPR050231">
    <property type="entry name" value="Iron_ascorbate_oxido_reductase"/>
</dbReference>
<keyword evidence="4" id="KW-1185">Reference proteome</keyword>
<dbReference type="Pfam" id="PF03171">
    <property type="entry name" value="2OG-FeII_Oxy"/>
    <property type="match status" value="1"/>
</dbReference>
<proteinExistence type="inferred from homology"/>
<evidence type="ECO:0000259" key="2">
    <source>
        <dbReference type="PROSITE" id="PS51471"/>
    </source>
</evidence>
<dbReference type="InterPro" id="IPR026992">
    <property type="entry name" value="DIOX_N"/>
</dbReference>
<evidence type="ECO:0000256" key="1">
    <source>
        <dbReference type="RuleBase" id="RU003682"/>
    </source>
</evidence>
<dbReference type="OrthoDB" id="288590at2759"/>
<gene>
    <name evidence="3" type="ORF">OBBRIDRAFT_790045</name>
</gene>
<dbReference type="AlphaFoldDB" id="A0A8E2DQ39"/>
<dbReference type="PROSITE" id="PS51471">
    <property type="entry name" value="FE2OG_OXY"/>
    <property type="match status" value="1"/>
</dbReference>
<dbReference type="InterPro" id="IPR027443">
    <property type="entry name" value="IPNS-like_sf"/>
</dbReference>
<keyword evidence="1" id="KW-0479">Metal-binding</keyword>
<keyword evidence="1" id="KW-0560">Oxidoreductase</keyword>
<dbReference type="Gene3D" id="2.60.120.330">
    <property type="entry name" value="B-lactam Antibiotic, Isopenicillin N Synthase, Chain"/>
    <property type="match status" value="1"/>
</dbReference>
<keyword evidence="1" id="KW-0408">Iron</keyword>
<dbReference type="InterPro" id="IPR044861">
    <property type="entry name" value="IPNS-like_FE2OG_OXY"/>
</dbReference>
<dbReference type="EMBL" id="KV722352">
    <property type="protein sequence ID" value="OCH93690.1"/>
    <property type="molecule type" value="Genomic_DNA"/>
</dbReference>
<dbReference type="Pfam" id="PF14226">
    <property type="entry name" value="DIOX_N"/>
    <property type="match status" value="1"/>
</dbReference>
<sequence>MPGLTVYPPFPDDVPTAPLLVIDYALIKAGDNNEKDRLWKAATELGFWYLKNHGADEEANGMFDMGIETLNLPLDEKMKYEQGDDGGSFGYKAAGKNAVDDKGTRDTTEFISISKDDILAWPAVVHRTYPESVYAYVESVIRPFTRKAIEVNFTLFNVFDEKLGLPEGSLAGLHTPEAQSGDISKFIKVMPQPQVSEARMYLSAHTDFGSLTLLHNRLGGLQVLMPGSDSWLYVKPLPGHAVCNIGDTLAIFSAGILRSNIHRVIPPPKDQCQFERHSLGYFTRPNDAVVLRPLEGSQVIAEAVSKTPEKNWYTGATSQEWVSRRVKARRVKHFKGAEYWKTAIGGTESHPALARETA</sequence>